<protein>
    <submittedName>
        <fullName evidence="10">Bcr/CflA family drug resistance efflux transporter</fullName>
    </submittedName>
</protein>
<comment type="similarity">
    <text evidence="2">Belongs to the major facilitator superfamily. Bcr/CmlA family.</text>
</comment>
<feature type="transmembrane region" description="Helical" evidence="8">
    <location>
        <begin position="161"/>
        <end position="182"/>
    </location>
</feature>
<evidence type="ECO:0000256" key="5">
    <source>
        <dbReference type="ARBA" id="ARBA00022692"/>
    </source>
</evidence>
<evidence type="ECO:0000313" key="11">
    <source>
        <dbReference type="Proteomes" id="UP000256514"/>
    </source>
</evidence>
<feature type="transmembrane region" description="Helical" evidence="8">
    <location>
        <begin position="337"/>
        <end position="354"/>
    </location>
</feature>
<dbReference type="GO" id="GO:1990961">
    <property type="term" value="P:xenobiotic detoxification by transmembrane export across the plasma membrane"/>
    <property type="evidence" value="ECO:0007669"/>
    <property type="project" value="InterPro"/>
</dbReference>
<dbReference type="GO" id="GO:0042910">
    <property type="term" value="F:xenobiotic transmembrane transporter activity"/>
    <property type="evidence" value="ECO:0007669"/>
    <property type="project" value="InterPro"/>
</dbReference>
<evidence type="ECO:0000256" key="4">
    <source>
        <dbReference type="ARBA" id="ARBA00022475"/>
    </source>
</evidence>
<feature type="transmembrane region" description="Helical" evidence="8">
    <location>
        <begin position="360"/>
        <end position="383"/>
    </location>
</feature>
<keyword evidence="3" id="KW-0813">Transport</keyword>
<dbReference type="InterPro" id="IPR005829">
    <property type="entry name" value="Sugar_transporter_CS"/>
</dbReference>
<feature type="transmembrane region" description="Helical" evidence="8">
    <location>
        <begin position="44"/>
        <end position="63"/>
    </location>
</feature>
<feature type="domain" description="Major facilitator superfamily (MFS) profile" evidence="9">
    <location>
        <begin position="6"/>
        <end position="389"/>
    </location>
</feature>
<keyword evidence="11" id="KW-1185">Reference proteome</keyword>
<dbReference type="InterPro" id="IPR011701">
    <property type="entry name" value="MFS"/>
</dbReference>
<comment type="subcellular location">
    <subcellularLocation>
        <location evidence="1">Cell membrane</location>
        <topology evidence="1">Multi-pass membrane protein</topology>
    </subcellularLocation>
</comment>
<keyword evidence="6 8" id="KW-1133">Transmembrane helix</keyword>
<dbReference type="Pfam" id="PF07690">
    <property type="entry name" value="MFS_1"/>
    <property type="match status" value="1"/>
</dbReference>
<dbReference type="Gene3D" id="1.20.1720.10">
    <property type="entry name" value="Multidrug resistance protein D"/>
    <property type="match status" value="1"/>
</dbReference>
<feature type="transmembrane region" description="Helical" evidence="8">
    <location>
        <begin position="7"/>
        <end position="24"/>
    </location>
</feature>
<evidence type="ECO:0000313" key="10">
    <source>
        <dbReference type="EMBL" id="RDU66881.1"/>
    </source>
</evidence>
<dbReference type="OrthoDB" id="9814303at2"/>
<comment type="caution">
    <text evidence="10">The sequence shown here is derived from an EMBL/GenBank/DDBJ whole genome shotgun (WGS) entry which is preliminary data.</text>
</comment>
<dbReference type="InterPro" id="IPR004812">
    <property type="entry name" value="Efflux_drug-R_Bcr/CmlA"/>
</dbReference>
<dbReference type="AlphaFoldDB" id="A0A3D8IQI4"/>
<dbReference type="NCBIfam" id="TIGR00710">
    <property type="entry name" value="efflux_Bcr_CflA"/>
    <property type="match status" value="1"/>
</dbReference>
<dbReference type="GO" id="GO:0005886">
    <property type="term" value="C:plasma membrane"/>
    <property type="evidence" value="ECO:0007669"/>
    <property type="project" value="UniProtKB-SubCell"/>
</dbReference>
<dbReference type="SUPFAM" id="SSF103473">
    <property type="entry name" value="MFS general substrate transporter"/>
    <property type="match status" value="1"/>
</dbReference>
<evidence type="ECO:0000256" key="2">
    <source>
        <dbReference type="ARBA" id="ARBA00006236"/>
    </source>
</evidence>
<name>A0A3D8IQI4_9HELI</name>
<dbReference type="InterPro" id="IPR020846">
    <property type="entry name" value="MFS_dom"/>
</dbReference>
<feature type="transmembrane region" description="Helical" evidence="8">
    <location>
        <begin position="133"/>
        <end position="155"/>
    </location>
</feature>
<evidence type="ECO:0000256" key="1">
    <source>
        <dbReference type="ARBA" id="ARBA00004651"/>
    </source>
</evidence>
<feature type="transmembrane region" description="Helical" evidence="8">
    <location>
        <begin position="100"/>
        <end position="121"/>
    </location>
</feature>
<keyword evidence="5 8" id="KW-0812">Transmembrane</keyword>
<feature type="transmembrane region" description="Helical" evidence="8">
    <location>
        <begin position="211"/>
        <end position="238"/>
    </location>
</feature>
<evidence type="ECO:0000259" key="9">
    <source>
        <dbReference type="PROSITE" id="PS50850"/>
    </source>
</evidence>
<evidence type="ECO:0000256" key="6">
    <source>
        <dbReference type="ARBA" id="ARBA00022989"/>
    </source>
</evidence>
<proteinExistence type="inferred from homology"/>
<feature type="transmembrane region" description="Helical" evidence="8">
    <location>
        <begin position="273"/>
        <end position="294"/>
    </location>
</feature>
<feature type="transmembrane region" description="Helical" evidence="8">
    <location>
        <begin position="244"/>
        <end position="261"/>
    </location>
</feature>
<dbReference type="PANTHER" id="PTHR23502:SF132">
    <property type="entry name" value="POLYAMINE TRANSPORTER 2-RELATED"/>
    <property type="match status" value="1"/>
</dbReference>
<dbReference type="Proteomes" id="UP000256514">
    <property type="component" value="Unassembled WGS sequence"/>
</dbReference>
<reference evidence="10 11" key="1">
    <citation type="submission" date="2018-04" db="EMBL/GenBank/DDBJ databases">
        <title>Novel Campyloabacter and Helicobacter Species and Strains.</title>
        <authorList>
            <person name="Mannion A.J."/>
            <person name="Shen Z."/>
            <person name="Fox J.G."/>
        </authorList>
    </citation>
    <scope>NUCLEOTIDE SEQUENCE [LARGE SCALE GENOMIC DNA]</scope>
    <source>
        <strain evidence="10 11">MIT 12-6600</strain>
    </source>
</reference>
<dbReference type="PROSITE" id="PS00216">
    <property type="entry name" value="SUGAR_TRANSPORT_1"/>
    <property type="match status" value="1"/>
</dbReference>
<sequence length="389" mass="42086">MSRNNYVYLLLNMAALAAFGPFVTDFYLPALPDMRILFDTTTSRVQLSITFSLIGLAFGQLIMGPLSDKYGRKPILLLSLLLFVLSTIACLLSWDIYSFLVFRLIQGIAGSGGIVISKSVVADLFEGEDLAKFFALLGAIQGLAPIIAPVLGGIMLRYTDWHGIFSVLLGIGIVLCVSMLFFKESLPATNRIKGSFLKSFAFWHILKNKEFMLYVILQSFAMGIMFSFIASSSFIFQAHFGLSGFWYSLCFAGAAFSITLGASITPIFKNERLALCIGVIGLFICGLGLCVLLQCNPSLFLTELGFGITLVFLGFILPTSTALAMEMERSNAGNASAILGFSFFTFGGVLSPLTGIGDNMFASVGAVIALCCLGVGIFGYIVLRKPHSR</sequence>
<dbReference type="InterPro" id="IPR036259">
    <property type="entry name" value="MFS_trans_sf"/>
</dbReference>
<organism evidence="10 11">
    <name type="scientific">Helicobacter equorum</name>
    <dbReference type="NCBI Taxonomy" id="361872"/>
    <lineage>
        <taxon>Bacteria</taxon>
        <taxon>Pseudomonadati</taxon>
        <taxon>Campylobacterota</taxon>
        <taxon>Epsilonproteobacteria</taxon>
        <taxon>Campylobacterales</taxon>
        <taxon>Helicobacteraceae</taxon>
        <taxon>Helicobacter</taxon>
    </lineage>
</organism>
<dbReference type="CDD" id="cd17320">
    <property type="entry name" value="MFS_MdfA_MDR_like"/>
    <property type="match status" value="1"/>
</dbReference>
<feature type="transmembrane region" description="Helical" evidence="8">
    <location>
        <begin position="306"/>
        <end position="325"/>
    </location>
</feature>
<dbReference type="PANTHER" id="PTHR23502">
    <property type="entry name" value="MAJOR FACILITATOR SUPERFAMILY"/>
    <property type="match status" value="1"/>
</dbReference>
<dbReference type="RefSeq" id="WP_115571200.1">
    <property type="nucleotide sequence ID" value="NZ_NXLT01000004.1"/>
</dbReference>
<feature type="transmembrane region" description="Helical" evidence="8">
    <location>
        <begin position="75"/>
        <end position="94"/>
    </location>
</feature>
<keyword evidence="4" id="KW-1003">Cell membrane</keyword>
<dbReference type="PROSITE" id="PS50850">
    <property type="entry name" value="MFS"/>
    <property type="match status" value="1"/>
</dbReference>
<keyword evidence="7 8" id="KW-0472">Membrane</keyword>
<evidence type="ECO:0000256" key="8">
    <source>
        <dbReference type="SAM" id="Phobius"/>
    </source>
</evidence>
<accession>A0A3D8IQI4</accession>
<evidence type="ECO:0000256" key="3">
    <source>
        <dbReference type="ARBA" id="ARBA00022448"/>
    </source>
</evidence>
<evidence type="ECO:0000256" key="7">
    <source>
        <dbReference type="ARBA" id="ARBA00023136"/>
    </source>
</evidence>
<gene>
    <name evidence="10" type="ORF">CQA54_05850</name>
</gene>
<dbReference type="EMBL" id="NXLT01000004">
    <property type="protein sequence ID" value="RDU66881.1"/>
    <property type="molecule type" value="Genomic_DNA"/>
</dbReference>